<dbReference type="PANTHER" id="PTHR43591">
    <property type="entry name" value="METHYLTRANSFERASE"/>
    <property type="match status" value="1"/>
</dbReference>
<sequence>MPYPRSVNNEASPSADENTLWEDNAQWWIDGFTDGADAEYEEQILPLAAEELQGMNQVLDVGCGDGQVSRLVKKLGASFVAGVDPTWNQVTVAAQRGGGLHVSKAGADGLPFFDETFDAVVACLVFEHIQDVDTAIAEVARVLKPGGRFCFFLNHPLLQTPGSGWIDDQILDPPEQYWRIGAYLIEQESNEEVEKDIFIPFIHRPLSRYINALIANGLYIQRMLEPAPPPGFLARAAEYEDASTIPRLLYLRAVKLDV</sequence>
<dbReference type="EMBL" id="CAFBMF010000013">
    <property type="protein sequence ID" value="CAB4891097.1"/>
    <property type="molecule type" value="Genomic_DNA"/>
</dbReference>
<dbReference type="Pfam" id="PF08241">
    <property type="entry name" value="Methyltransf_11"/>
    <property type="match status" value="1"/>
</dbReference>
<dbReference type="AlphaFoldDB" id="A0A6J6Y9I8"/>
<evidence type="ECO:0000313" key="5">
    <source>
        <dbReference type="EMBL" id="CAB4858443.1"/>
    </source>
</evidence>
<evidence type="ECO:0000313" key="2">
    <source>
        <dbReference type="EMBL" id="CAB4709229.1"/>
    </source>
</evidence>
<dbReference type="InterPro" id="IPR029063">
    <property type="entry name" value="SAM-dependent_MTases_sf"/>
</dbReference>
<dbReference type="InterPro" id="IPR013216">
    <property type="entry name" value="Methyltransf_11"/>
</dbReference>
<evidence type="ECO:0000313" key="3">
    <source>
        <dbReference type="EMBL" id="CAB4763999.1"/>
    </source>
</evidence>
<feature type="domain" description="Methyltransferase type 11" evidence="1">
    <location>
        <begin position="59"/>
        <end position="151"/>
    </location>
</feature>
<gene>
    <name evidence="2" type="ORF">UFOPK2658_00294</name>
    <name evidence="3" type="ORF">UFOPK2880_00306</name>
    <name evidence="4" type="ORF">UFOPK3004_00874</name>
    <name evidence="5" type="ORF">UFOPK3304_00312</name>
    <name evidence="6" type="ORF">UFOPK3494_00363</name>
    <name evidence="7" type="ORF">UFOPK4134_00223</name>
</gene>
<reference evidence="4" key="1">
    <citation type="submission" date="2020-05" db="EMBL/GenBank/DDBJ databases">
        <authorList>
            <person name="Chiriac C."/>
            <person name="Salcher M."/>
            <person name="Ghai R."/>
            <person name="Kavagutti S V."/>
        </authorList>
    </citation>
    <scope>NUCLEOTIDE SEQUENCE</scope>
</reference>
<proteinExistence type="predicted"/>
<dbReference type="EMBL" id="CAFBLJ010000010">
    <property type="protein sequence ID" value="CAB4858443.1"/>
    <property type="molecule type" value="Genomic_DNA"/>
</dbReference>
<dbReference type="GO" id="GO:0008757">
    <property type="term" value="F:S-adenosylmethionine-dependent methyltransferase activity"/>
    <property type="evidence" value="ECO:0007669"/>
    <property type="project" value="InterPro"/>
</dbReference>
<dbReference type="SUPFAM" id="SSF53335">
    <property type="entry name" value="S-adenosyl-L-methionine-dependent methyltransferases"/>
    <property type="match status" value="1"/>
</dbReference>
<evidence type="ECO:0000313" key="7">
    <source>
        <dbReference type="EMBL" id="CAB5020143.1"/>
    </source>
</evidence>
<dbReference type="EMBL" id="CAEZYH010000006">
    <property type="protein sequence ID" value="CAB4709229.1"/>
    <property type="molecule type" value="Genomic_DNA"/>
</dbReference>
<evidence type="ECO:0000313" key="4">
    <source>
        <dbReference type="EMBL" id="CAB4804763.1"/>
    </source>
</evidence>
<evidence type="ECO:0000313" key="6">
    <source>
        <dbReference type="EMBL" id="CAB4891097.1"/>
    </source>
</evidence>
<dbReference type="CDD" id="cd02440">
    <property type="entry name" value="AdoMet_MTases"/>
    <property type="match status" value="1"/>
</dbReference>
<dbReference type="EMBL" id="CAEZZP010000010">
    <property type="protein sequence ID" value="CAB4763999.1"/>
    <property type="molecule type" value="Genomic_DNA"/>
</dbReference>
<dbReference type="EMBL" id="CAFBPS010000007">
    <property type="protein sequence ID" value="CAB5020143.1"/>
    <property type="molecule type" value="Genomic_DNA"/>
</dbReference>
<protein>
    <submittedName>
        <fullName evidence="4">Unannotated protein</fullName>
    </submittedName>
</protein>
<evidence type="ECO:0000259" key="1">
    <source>
        <dbReference type="Pfam" id="PF08241"/>
    </source>
</evidence>
<organism evidence="4">
    <name type="scientific">freshwater metagenome</name>
    <dbReference type="NCBI Taxonomy" id="449393"/>
    <lineage>
        <taxon>unclassified sequences</taxon>
        <taxon>metagenomes</taxon>
        <taxon>ecological metagenomes</taxon>
    </lineage>
</organism>
<name>A0A6J6Y9I8_9ZZZZ</name>
<dbReference type="EMBL" id="CAFAAL010000066">
    <property type="protein sequence ID" value="CAB4804763.1"/>
    <property type="molecule type" value="Genomic_DNA"/>
</dbReference>
<dbReference type="Gene3D" id="3.40.50.150">
    <property type="entry name" value="Vaccinia Virus protein VP39"/>
    <property type="match status" value="1"/>
</dbReference>
<accession>A0A6J6Y9I8</accession>